<gene>
    <name evidence="3" type="ORF">IAB80_05290</name>
</gene>
<dbReference type="Pfam" id="PF10988">
    <property type="entry name" value="DUF2807"/>
    <property type="match status" value="2"/>
</dbReference>
<evidence type="ECO:0000256" key="1">
    <source>
        <dbReference type="SAM" id="SignalP"/>
    </source>
</evidence>
<keyword evidence="1" id="KW-0732">Signal</keyword>
<organism evidence="3 4">
    <name type="scientific">Candidatus Cryptobacteroides excrementipullorum</name>
    <dbReference type="NCBI Taxonomy" id="2840761"/>
    <lineage>
        <taxon>Bacteria</taxon>
        <taxon>Pseudomonadati</taxon>
        <taxon>Bacteroidota</taxon>
        <taxon>Bacteroidia</taxon>
        <taxon>Bacteroidales</taxon>
        <taxon>Candidatus Cryptobacteroides</taxon>
    </lineage>
</organism>
<evidence type="ECO:0000259" key="2">
    <source>
        <dbReference type="Pfam" id="PF10988"/>
    </source>
</evidence>
<proteinExistence type="predicted"/>
<evidence type="ECO:0000313" key="4">
    <source>
        <dbReference type="Proteomes" id="UP000823771"/>
    </source>
</evidence>
<feature type="chain" id="PRO_5038694818" evidence="1">
    <location>
        <begin position="22"/>
        <end position="356"/>
    </location>
</feature>
<feature type="signal peptide" evidence="1">
    <location>
        <begin position="1"/>
        <end position="21"/>
    </location>
</feature>
<accession>A0A9D9ITY7</accession>
<dbReference type="EMBL" id="JADILZ010000044">
    <property type="protein sequence ID" value="MBO8478281.1"/>
    <property type="molecule type" value="Genomic_DNA"/>
</dbReference>
<dbReference type="InterPro" id="IPR021255">
    <property type="entry name" value="DUF2807"/>
</dbReference>
<feature type="domain" description="Putative auto-transporter adhesin head GIN" evidence="2">
    <location>
        <begin position="253"/>
        <end position="343"/>
    </location>
</feature>
<dbReference type="AlphaFoldDB" id="A0A9D9ITY7"/>
<sequence length="356" mass="37984">MKKMFMAAAAVLLIMCAGEPAALGARKPGKVSSREYTYNVKGFSGIRTELDNSWSGRRCCNWPDITINVTKGDRYKVSVDISDPEYRDIVDVEKSGNCLLVRSRGLQSRGRRYDSPKVVVNVQTPELEYLDLSGTAKVNVSGQFSSDAFDAVVSGAAQLRGLDVKVRYATLGMSGASSLDDVNISASEKCKMNVSGAGEICGIDVKSEYIEIYASGASKIRSADFRSDRFDMDASGAASISGYTLLGEVSMGLSGAAAFRCTGCMSVADVRLAGAADLEFSMDACGRQLDLECSGGSSANLESAPFRDVNVSAYGASRASVRATGTLRTDIARSASLDYYGHPEDVFHQADNIRSH</sequence>
<feature type="domain" description="Putative auto-transporter adhesin head GIN" evidence="2">
    <location>
        <begin position="65"/>
        <end position="240"/>
    </location>
</feature>
<dbReference type="Proteomes" id="UP000823771">
    <property type="component" value="Unassembled WGS sequence"/>
</dbReference>
<comment type="caution">
    <text evidence="3">The sequence shown here is derived from an EMBL/GenBank/DDBJ whole genome shotgun (WGS) entry which is preliminary data.</text>
</comment>
<reference evidence="3" key="2">
    <citation type="journal article" date="2021" name="PeerJ">
        <title>Extensive microbial diversity within the chicken gut microbiome revealed by metagenomics and culture.</title>
        <authorList>
            <person name="Gilroy R."/>
            <person name="Ravi A."/>
            <person name="Getino M."/>
            <person name="Pursley I."/>
            <person name="Horton D.L."/>
            <person name="Alikhan N.F."/>
            <person name="Baker D."/>
            <person name="Gharbi K."/>
            <person name="Hall N."/>
            <person name="Watson M."/>
            <person name="Adriaenssens E.M."/>
            <person name="Foster-Nyarko E."/>
            <person name="Jarju S."/>
            <person name="Secka A."/>
            <person name="Antonio M."/>
            <person name="Oren A."/>
            <person name="Chaudhuri R.R."/>
            <person name="La Ragione R."/>
            <person name="Hildebrand F."/>
            <person name="Pallen M.J."/>
        </authorList>
    </citation>
    <scope>NUCLEOTIDE SEQUENCE</scope>
    <source>
        <strain evidence="3">2478</strain>
    </source>
</reference>
<dbReference type="Gene3D" id="2.160.20.120">
    <property type="match status" value="2"/>
</dbReference>
<evidence type="ECO:0000313" key="3">
    <source>
        <dbReference type="EMBL" id="MBO8478281.1"/>
    </source>
</evidence>
<name>A0A9D9ITY7_9BACT</name>
<protein>
    <submittedName>
        <fullName evidence="3">DUF2807 domain-containing protein</fullName>
    </submittedName>
</protein>
<reference evidence="3" key="1">
    <citation type="submission" date="2020-10" db="EMBL/GenBank/DDBJ databases">
        <authorList>
            <person name="Gilroy R."/>
        </authorList>
    </citation>
    <scope>NUCLEOTIDE SEQUENCE</scope>
    <source>
        <strain evidence="3">2478</strain>
    </source>
</reference>